<dbReference type="EMBL" id="JAPFFF010000017">
    <property type="protein sequence ID" value="KAK8863474.1"/>
    <property type="molecule type" value="Genomic_DNA"/>
</dbReference>
<dbReference type="Pfam" id="PF12796">
    <property type="entry name" value="Ank_2"/>
    <property type="match status" value="1"/>
</dbReference>
<sequence length="478" mass="55072">MYCVMNDSLEPLQLLLQAGCKRNSLLSTAVSFSKRKCFDFLLTQGVDLNEINSLHLTPLHDAVLQSNRYFVSKLLEAGADLSIPNVFHYFFLRIGSIEIVTSLIEYESPTAYLGQTKSPLFKAIKKGFIRIAYKLIEAGAYPDSESWDNSPIKVSIEKNSEKAFLLLLLSGASADKIFEDKLNENFRKIYNKFKCKPSNSANSVFENEIEQLIISLVQTQKEIKIFIDKSRDPSYLSKYLTPVINEINKKVVTVGKFVQKIESLHNLIKSYRKELLIKQLAYLEEIERNEINFKFEEDNNEWIELAKQTQDILKNCKIPPSRLPRDCFDQILALQDQFKLSKDEVFSNQSKLSVASDKSVLENRSILLSINHNVVKKLNQICSDAHDLIFSLSQVINRILGSIEQILRQMRDLVVHQQQLNFDFKDTDFELKSQNIIDDLLAEKKSQLDLDLAFLKIEKENFKLMSTNLLRLVRYCIS</sequence>
<dbReference type="PANTHER" id="PTHR46224:SF64">
    <property type="entry name" value="IQ MOTIF AND ANKYRIN REPEAT DOMAIN-CONTAINING PROTEIN 1"/>
    <property type="match status" value="1"/>
</dbReference>
<organism evidence="2 3">
    <name type="scientific">Tritrichomonas musculus</name>
    <dbReference type="NCBI Taxonomy" id="1915356"/>
    <lineage>
        <taxon>Eukaryota</taxon>
        <taxon>Metamonada</taxon>
        <taxon>Parabasalia</taxon>
        <taxon>Tritrichomonadida</taxon>
        <taxon>Tritrichomonadidae</taxon>
        <taxon>Tritrichomonas</taxon>
    </lineage>
</organism>
<evidence type="ECO:0000256" key="1">
    <source>
        <dbReference type="PROSITE-ProRule" id="PRU00023"/>
    </source>
</evidence>
<proteinExistence type="predicted"/>
<dbReference type="InterPro" id="IPR002110">
    <property type="entry name" value="Ankyrin_rpt"/>
</dbReference>
<dbReference type="PANTHER" id="PTHR46224">
    <property type="entry name" value="ANKYRIN REPEAT FAMILY PROTEIN"/>
    <property type="match status" value="1"/>
</dbReference>
<dbReference type="PROSITE" id="PS50088">
    <property type="entry name" value="ANK_REPEAT"/>
    <property type="match status" value="1"/>
</dbReference>
<protein>
    <recommendedName>
        <fullName evidence="4">Ankyrin repeat protein</fullName>
    </recommendedName>
</protein>
<gene>
    <name evidence="2" type="ORF">M9Y10_011158</name>
</gene>
<dbReference type="SUPFAM" id="SSF48403">
    <property type="entry name" value="Ankyrin repeat"/>
    <property type="match status" value="1"/>
</dbReference>
<name>A0ABR2IIS6_9EUKA</name>
<dbReference type="InterPro" id="IPR051616">
    <property type="entry name" value="Cul2-RING_E3_ligase_SR"/>
</dbReference>
<accession>A0ABR2IIS6</accession>
<comment type="caution">
    <text evidence="2">The sequence shown here is derived from an EMBL/GenBank/DDBJ whole genome shotgun (WGS) entry which is preliminary data.</text>
</comment>
<keyword evidence="3" id="KW-1185">Reference proteome</keyword>
<keyword evidence="1" id="KW-0040">ANK repeat</keyword>
<evidence type="ECO:0000313" key="2">
    <source>
        <dbReference type="EMBL" id="KAK8863474.1"/>
    </source>
</evidence>
<dbReference type="PROSITE" id="PS50297">
    <property type="entry name" value="ANK_REP_REGION"/>
    <property type="match status" value="1"/>
</dbReference>
<dbReference type="Proteomes" id="UP001470230">
    <property type="component" value="Unassembled WGS sequence"/>
</dbReference>
<dbReference type="InterPro" id="IPR036770">
    <property type="entry name" value="Ankyrin_rpt-contain_sf"/>
</dbReference>
<dbReference type="Gene3D" id="1.25.40.20">
    <property type="entry name" value="Ankyrin repeat-containing domain"/>
    <property type="match status" value="1"/>
</dbReference>
<dbReference type="SMART" id="SM00248">
    <property type="entry name" value="ANK"/>
    <property type="match status" value="4"/>
</dbReference>
<reference evidence="2 3" key="1">
    <citation type="submission" date="2024-04" db="EMBL/GenBank/DDBJ databases">
        <title>Tritrichomonas musculus Genome.</title>
        <authorList>
            <person name="Alves-Ferreira E."/>
            <person name="Grigg M."/>
            <person name="Lorenzi H."/>
            <person name="Galac M."/>
        </authorList>
    </citation>
    <scope>NUCLEOTIDE SEQUENCE [LARGE SCALE GENOMIC DNA]</scope>
    <source>
        <strain evidence="2 3">EAF2021</strain>
    </source>
</reference>
<evidence type="ECO:0000313" key="3">
    <source>
        <dbReference type="Proteomes" id="UP001470230"/>
    </source>
</evidence>
<feature type="repeat" description="ANK" evidence="1">
    <location>
        <begin position="54"/>
        <end position="86"/>
    </location>
</feature>
<evidence type="ECO:0008006" key="4">
    <source>
        <dbReference type="Google" id="ProtNLM"/>
    </source>
</evidence>